<feature type="disulfide bond" evidence="14">
    <location>
        <begin position="946"/>
        <end position="958"/>
    </location>
</feature>
<evidence type="ECO:0000256" key="14">
    <source>
        <dbReference type="PROSITE-ProRule" id="PRU00460"/>
    </source>
</evidence>
<comment type="subcellular location">
    <subcellularLocation>
        <location evidence="2">Cell projection</location>
    </subcellularLocation>
    <subcellularLocation>
        <location evidence="1">Secreted</location>
        <location evidence="1">Extracellular space</location>
        <location evidence="1">Extracellular matrix</location>
        <location evidence="1">Basement membrane</location>
    </subcellularLocation>
</comment>
<feature type="domain" description="Laminin EGF-like" evidence="16">
    <location>
        <begin position="884"/>
        <end position="945"/>
    </location>
</feature>
<feature type="domain" description="Laminin EGF-like" evidence="16">
    <location>
        <begin position="946"/>
        <end position="994"/>
    </location>
</feature>
<dbReference type="PANTHER" id="PTHR10574:SF274">
    <property type="entry name" value="USHERIN"/>
    <property type="match status" value="1"/>
</dbReference>
<dbReference type="Proteomes" id="UP000250572">
    <property type="component" value="Unassembled WGS sequence"/>
</dbReference>
<feature type="domain" description="Fibronectin type-III" evidence="17">
    <location>
        <begin position="1561"/>
        <end position="1666"/>
    </location>
</feature>
<dbReference type="FunFam" id="2.10.25.10:FF:000105">
    <property type="entry name" value="laminin subunit gamma-1"/>
    <property type="match status" value="1"/>
</dbReference>
<feature type="domain" description="Laminin EGF-like" evidence="16">
    <location>
        <begin position="1204"/>
        <end position="1247"/>
    </location>
</feature>
<evidence type="ECO:0000256" key="3">
    <source>
        <dbReference type="ARBA" id="ARBA00022525"/>
    </source>
</evidence>
<feature type="disulfide bond" evidence="14">
    <location>
        <begin position="967"/>
        <end position="976"/>
    </location>
</feature>
<feature type="disulfide bond" evidence="14">
    <location>
        <begin position="1225"/>
        <end position="1234"/>
    </location>
</feature>
<evidence type="ECO:0000259" key="18">
    <source>
        <dbReference type="PROSITE" id="PS51117"/>
    </source>
</evidence>
<feature type="domain" description="Fibronectin type-III" evidence="17">
    <location>
        <begin position="2167"/>
        <end position="2272"/>
    </location>
</feature>
<dbReference type="FunFam" id="2.10.25.10:FF:000011">
    <property type="entry name" value="Cadherin EGF LAG seven-pass G-type receptor"/>
    <property type="match status" value="1"/>
</dbReference>
<protein>
    <recommendedName>
        <fullName evidence="21">Usher syndrome 2A (autosomal recessive, mild)</fullName>
    </recommendedName>
</protein>
<feature type="disulfide bond" evidence="14">
    <location>
        <begin position="1187"/>
        <end position="1201"/>
    </location>
</feature>
<dbReference type="PANTHER" id="PTHR10574">
    <property type="entry name" value="NETRIN/LAMININ-RELATED"/>
    <property type="match status" value="1"/>
</dbReference>
<dbReference type="InterPro" id="IPR013783">
    <property type="entry name" value="Ig-like_fold"/>
</dbReference>
<evidence type="ECO:0008006" key="21">
    <source>
        <dbReference type="Google" id="ProtNLM"/>
    </source>
</evidence>
<feature type="disulfide bond" evidence="14">
    <location>
        <begin position="1204"/>
        <end position="1216"/>
    </location>
</feature>
<dbReference type="FunFam" id="2.10.25.10:FF:000090">
    <property type="entry name" value="laminin subunit alpha"/>
    <property type="match status" value="1"/>
</dbReference>
<name>A0A315W0V0_GAMAF</name>
<feature type="disulfide bond" evidence="14">
    <location>
        <begin position="1155"/>
        <end position="1172"/>
    </location>
</feature>
<dbReference type="CDD" id="cd00110">
    <property type="entry name" value="LamG"/>
    <property type="match status" value="2"/>
</dbReference>
<dbReference type="Gene3D" id="2.60.120.200">
    <property type="match status" value="3"/>
</dbReference>
<keyword evidence="13 14" id="KW-0424">Laminin EGF-like domain</keyword>
<evidence type="ECO:0000256" key="8">
    <source>
        <dbReference type="ARBA" id="ARBA00022889"/>
    </source>
</evidence>
<keyword evidence="9" id="KW-0175">Coiled coil</keyword>
<dbReference type="PROSITE" id="PS50027">
    <property type="entry name" value="EGF_LAM_2"/>
    <property type="match status" value="7"/>
</dbReference>
<evidence type="ECO:0000259" key="16">
    <source>
        <dbReference type="PROSITE" id="PS50027"/>
    </source>
</evidence>
<feature type="disulfide bond" evidence="14">
    <location>
        <begin position="948"/>
        <end position="965"/>
    </location>
</feature>
<dbReference type="PROSITE" id="PS51117">
    <property type="entry name" value="LAMININ_NTER"/>
    <property type="match status" value="1"/>
</dbReference>
<feature type="domain" description="Fibronectin type-III" evidence="17">
    <location>
        <begin position="1340"/>
        <end position="1432"/>
    </location>
</feature>
<feature type="disulfide bond" evidence="14">
    <location>
        <begin position="1206"/>
        <end position="1223"/>
    </location>
</feature>
<feature type="domain" description="Laminin EGF-like" evidence="16">
    <location>
        <begin position="831"/>
        <end position="883"/>
    </location>
</feature>
<comment type="caution">
    <text evidence="19">The sequence shown here is derived from an EMBL/GenBank/DDBJ whole genome shotgun (WGS) entry which is preliminary data.</text>
</comment>
<evidence type="ECO:0000256" key="1">
    <source>
        <dbReference type="ARBA" id="ARBA00004302"/>
    </source>
</evidence>
<dbReference type="GO" id="GO:0009887">
    <property type="term" value="P:animal organ morphogenesis"/>
    <property type="evidence" value="ECO:0007669"/>
    <property type="project" value="TreeGrafter"/>
</dbReference>
<dbReference type="Gene3D" id="2.60.120.260">
    <property type="entry name" value="Galactose-binding domain-like"/>
    <property type="match status" value="1"/>
</dbReference>
<keyword evidence="10 14" id="KW-1015">Disulfide bond</keyword>
<dbReference type="Gene3D" id="2.10.25.10">
    <property type="entry name" value="Laminin"/>
    <property type="match status" value="9"/>
</dbReference>
<dbReference type="FunFam" id="2.10.25.10:FF:000224">
    <property type="entry name" value="Usherin"/>
    <property type="match status" value="1"/>
</dbReference>
<dbReference type="FunFam" id="2.10.25.10:FF:000275">
    <property type="entry name" value="usherin"/>
    <property type="match status" value="1"/>
</dbReference>
<feature type="domain" description="Laminin G" evidence="15">
    <location>
        <begin position="1715"/>
        <end position="1910"/>
    </location>
</feature>
<comment type="caution">
    <text evidence="14">Lacks conserved residue(s) required for the propagation of feature annotation.</text>
</comment>
<keyword evidence="5" id="KW-0732">Signal</keyword>
<dbReference type="CDD" id="cd00055">
    <property type="entry name" value="EGF_Lam"/>
    <property type="match status" value="10"/>
</dbReference>
<feature type="domain" description="Fibronectin type-III" evidence="17">
    <location>
        <begin position="1243"/>
        <end position="1338"/>
    </location>
</feature>
<accession>A0A315W0V0</accession>
<dbReference type="InterPro" id="IPR013320">
    <property type="entry name" value="ConA-like_dom_sf"/>
</dbReference>
<evidence type="ECO:0000313" key="20">
    <source>
        <dbReference type="Proteomes" id="UP000250572"/>
    </source>
</evidence>
<evidence type="ECO:0000256" key="13">
    <source>
        <dbReference type="ARBA" id="ARBA00023292"/>
    </source>
</evidence>
<feature type="domain" description="Laminin EGF-like" evidence="16">
    <location>
        <begin position="1153"/>
        <end position="1203"/>
    </location>
</feature>
<keyword evidence="3" id="KW-0964">Secreted</keyword>
<evidence type="ECO:0000256" key="2">
    <source>
        <dbReference type="ARBA" id="ARBA00004316"/>
    </source>
</evidence>
<feature type="domain" description="Fibronectin type-III" evidence="17">
    <location>
        <begin position="2360"/>
        <end position="2458"/>
    </location>
</feature>
<dbReference type="InterPro" id="IPR002049">
    <property type="entry name" value="LE_dom"/>
</dbReference>
<dbReference type="FunFam" id="2.10.25.10:FF:000084">
    <property type="entry name" value="Laminin subunit alpha 3"/>
    <property type="match status" value="1"/>
</dbReference>
<dbReference type="InterPro" id="IPR003961">
    <property type="entry name" value="FN3_dom"/>
</dbReference>
<keyword evidence="12" id="KW-0966">Cell projection</keyword>
<dbReference type="SMART" id="SM00136">
    <property type="entry name" value="LamNT"/>
    <property type="match status" value="1"/>
</dbReference>
<dbReference type="Pfam" id="PF02210">
    <property type="entry name" value="Laminin_G_2"/>
    <property type="match status" value="2"/>
</dbReference>
<evidence type="ECO:0000256" key="6">
    <source>
        <dbReference type="ARBA" id="ARBA00022737"/>
    </source>
</evidence>
<evidence type="ECO:0000256" key="7">
    <source>
        <dbReference type="ARBA" id="ARBA00022869"/>
    </source>
</evidence>
<dbReference type="InterPro" id="IPR036116">
    <property type="entry name" value="FN3_sf"/>
</dbReference>
<keyword evidence="8" id="KW-0130">Cell adhesion</keyword>
<dbReference type="SMART" id="SM00180">
    <property type="entry name" value="EGF_Lam"/>
    <property type="match status" value="10"/>
</dbReference>
<evidence type="ECO:0000256" key="10">
    <source>
        <dbReference type="ARBA" id="ARBA00023157"/>
    </source>
</evidence>
<keyword evidence="20" id="KW-1185">Reference proteome</keyword>
<dbReference type="SUPFAM" id="SSF57196">
    <property type="entry name" value="EGF/Laminin"/>
    <property type="match status" value="8"/>
</dbReference>
<gene>
    <name evidence="19" type="ORF">CCH79_00006136</name>
</gene>
<evidence type="ECO:0000256" key="5">
    <source>
        <dbReference type="ARBA" id="ARBA00022729"/>
    </source>
</evidence>
<organism evidence="19 20">
    <name type="scientific">Gambusia affinis</name>
    <name type="common">Western mosquitofish</name>
    <name type="synonym">Heterandria affinis</name>
    <dbReference type="NCBI Taxonomy" id="33528"/>
    <lineage>
        <taxon>Eukaryota</taxon>
        <taxon>Metazoa</taxon>
        <taxon>Chordata</taxon>
        <taxon>Craniata</taxon>
        <taxon>Vertebrata</taxon>
        <taxon>Euteleostomi</taxon>
        <taxon>Actinopterygii</taxon>
        <taxon>Neopterygii</taxon>
        <taxon>Teleostei</taxon>
        <taxon>Neoteleostei</taxon>
        <taxon>Acanthomorphata</taxon>
        <taxon>Ovalentaria</taxon>
        <taxon>Atherinomorphae</taxon>
        <taxon>Cyprinodontiformes</taxon>
        <taxon>Poeciliidae</taxon>
        <taxon>Poeciliinae</taxon>
        <taxon>Gambusia</taxon>
    </lineage>
</organism>
<keyword evidence="6" id="KW-0677">Repeat</keyword>
<feature type="domain" description="Fibronectin type-III" evidence="17">
    <location>
        <begin position="2639"/>
        <end position="2735"/>
    </location>
</feature>
<dbReference type="PROSITE" id="PS01248">
    <property type="entry name" value="EGF_LAM_1"/>
    <property type="match status" value="3"/>
</dbReference>
<dbReference type="GO" id="GO:0009888">
    <property type="term" value="P:tissue development"/>
    <property type="evidence" value="ECO:0007669"/>
    <property type="project" value="TreeGrafter"/>
</dbReference>
<feature type="disulfide bond" evidence="14">
    <location>
        <begin position="1153"/>
        <end position="1165"/>
    </location>
</feature>
<evidence type="ECO:0000256" key="12">
    <source>
        <dbReference type="ARBA" id="ARBA00023273"/>
    </source>
</evidence>
<dbReference type="InterPro" id="IPR008211">
    <property type="entry name" value="Laminin_N"/>
</dbReference>
<dbReference type="GO" id="GO:0042995">
    <property type="term" value="C:cell projection"/>
    <property type="evidence" value="ECO:0007669"/>
    <property type="project" value="UniProtKB-SubCell"/>
</dbReference>
<sequence length="2901" mass="317023">MTVITYSNGVGKLQNKILVLEHPLACKSVPEPLSELLEPGTVLDFLKIQECYGVKHIKRTEKKNNIREQSIQRKFQTMSRGIDSDGKEHRKDVKGCLKFVKGEDKRETDLTDLLHHRLLLGHFPRLENIAAFKPVSTSPPRSTCGVLEQSGYCQSPSSRDELHLCFQAVCVQECPYRSSTPPYAPLLLAAHRGTCVTEDIVDTHRGTQTEAGSTTSSDGLSVGPDSILFQPSEDGCLVTPPSQAIGPRGSLTLAVWLKPSSTGEMATSKKDATGEELRQSLGFFFDCVRAGCSPSIWSDRRTNLTYRKLQNRRSTTAEQVDTSYFAENNGGKRSLREEGLTEKERWGNVARWRPQHKSIPPCVLIYLSKFELCDKLIREPVTLSCSSTSVRYKTKAMIYDQRASLFLDGLEEDDTPFDTKHLINTLSDISEYGAMWVGVSSNGSNQFIGQMQDFRFYPATLTNREIVQLYSGVLPKLHVQSECRCPPSHPRVHPLVERYCIPNAVEDTTNDRVLRLNLNAHPLSYVNDQDMGTMWLSKVMSLQELDEGVTVTVDLANGQYQVFYVIVQFGGLLPESVLIQRRKLDLLQREPDNMTEQSWLDWQYMARNCSVFNMQNNGPLPRPDSVNCLQLPSDVPLIGGNITFSLLTTQPHVRPGYNDFYKTPALQEMVQSAQVRIHMKGQYYTAAVGVNQRHRHFAISEITISGRCECHGHADQCDTSVTPYRCLCLPESHTVGSNCEHCAPLYNDKPFRSGDQLQPMNCRLCQCYGHAVSCHYEALEDEHPDEHYRGGGGVCDHCNHNTSGKNCERCAGGFFRLQDSDPTSAHVCQPCDCNAAGTVEGDTECVQIGGQCNCKAAVTGRQCAHCLPGWYGLNATNPTGCTSCNCSDQGTVITSTGAVPICNQHTGQCLCKPHVTAHFFSYPGLSCDSCEFGYWNLSHPDGCIPCDCDPLGSLSSFCEPSGGQCECKPGVGGQRCDSCGRGLYGLRLEGSCAPCNCSRDGTVPGRNCDPYTGQCVCKEHVEGHHCDSCRHGYHTLEQRNSLGCLPCVCDSSGTVPEGVCDMRTGQCPCKEGVEGAHCTSCVQNYYNRSLDLEKGLSQGCVPCVCDPRGTVTGSTCDSTTGQCVCIPSRHGKDCSSCRPGFYLTPDHGVCLECDCHPMGALQLSCESQNGQCVCAHRSVGGRRCDQCHEMFFGFNPGLGRCQPCACDPEGSVNSSCDPDTGMCVCKLLVTGDKCDSCQPGATPSQQPSPIGLVLSYSSIRLSWHPPDSANSHRLNYTLMRDGLSVHTIQRHFPFSLESFVDVDLFPFTNYSYWLITANVAGETISASASYQTLGAPPSVEELHLNLLGRPGPTSASFNWSIPRNDTGPVERFVVSSVESSDRPEPVIHYIGLSTEAVARGLKAFTQYSVTLEACSSGGCTSSPPLYFLTAAAPPQNQSAPNITATGPHTLHASWEPPSQPNGIITKYELFLRGPLESKNVSAFTSETRVFSSSGWLDPSVLPDQNLTKKTTLSPPESNTIIEGLQAFSAYQLRVVSVNSAGNVTSEWNTAHTLEGAPEFVAPPDVSALSSSTLSVTWNTTEGHGIIARGQVTEYRVNLVTEQTTNPYAPPVVSQVLRRMEASSWPAHIVEGLKPYHIYNFTVTLCTRMGCVTSLPSTGRTLPAVPTGLSSPRLHPVNETTIQIDWDPPVQLNGPSPLYQVERTDVSLSDPQEPVIRGTRFPGNGYYQFPSNTLPNNADFTGVKLSFKTWSPDGLLLSAFSPGHQEEFLAIQIKNGRPYFLFDPQGSAVAVGVHGDGNRRYNDGQWHNIVATRQRAVGTITINHQYSGSASASSGNSIIGENTGLFIGGLPEDFAILRNDSGDTRLVRRGFSGCLRDISLKMSDSPAEEWEILDWKKATNKVGVYESWEGCPLQTVKGVHFLGDGYLELDTGVFSGGHNFDILMDFRTDQLSALLLFAYSTQTKDYMLVELEAGLLSFILASGGRATELRMWVGLSYCDGDWKQLSLTKQGSLISAALGDWAEEMWEVGEPARLRVNSPLYLGGVPIELSHPGLHGQSHKHGLGGCIRGLTVRSDERTPPVSRSINLSVAYRRSVRVNLDGCPTTDSRFNCRGNDSVLVYTGRQTQATDYSLLPFTEYLYRFVALAPGGLAASPWQRGRSHGKVPTSVPPPATVESISGFSAKVRWLPPTGDVRGLTDRYELKAYNKDHPEVPPITATYLANGNFTGVITGLTPSTQYVVTVSACSPAGCTESPVGNSDDDDDVRSHFKTPEEVPDVVSPPFVVASPSALCLTWEPPARPNGDITEYLLYHNSEMVYRGKNSQHNITGLGVYSTNFLILSACTKVGCTNSSQVTALTSELPPGPLHAPSLTLLDSRSILVEWSRPSQINGVLTFYSVFLSSDGSDAILAYNSSEPAEEHTLRSLTPGTFYSVMVAACTGGGCTRSPWSHIQTEESTPENVPAPLVIPLSPHSLNISWTPPETPNGVITSYGLWMDGVLVFNSSSSQRFFIVEGLSPWSRHVVRLQACTAQGCGKGPLVESHTLEMAPEGPMLLELTNQSSRSLRARWTAPPRANGNLHYTLYYKSKDGHGVLDGGSAAGIWLSVSDLQPYTNYSFWIRGCNTQGCVESLPLIVTTPPADGLSPLTLVSATNTSLNVSWSAPVNSNAPGPLLYSLHMRTSPQSSIIRLLENATDTHSYYVEGLSPFTNYLFRVVVSHIHGQTVGPWATLRTAEDRPSPVASPAIMGLQSRKPPLSLLQQLSFRGHRYKLLRRKTHQPLAVAMVPTLAATSPPPSEDLHRWFRVYSGTKLFYEDKGLSRFTGYQYQLVVHNDVEPEGMSAPEVVPVNSSTARVLWFPPHRPNGAVTGYGIYVDDRLHGSVDNSSDEYCCPDHLQGRVSVGPDVF</sequence>
<dbReference type="PROSITE" id="PS50853">
    <property type="entry name" value="FN3"/>
    <property type="match status" value="11"/>
</dbReference>
<evidence type="ECO:0000313" key="19">
    <source>
        <dbReference type="EMBL" id="PWA29199.1"/>
    </source>
</evidence>
<evidence type="ECO:0000256" key="4">
    <source>
        <dbReference type="ARBA" id="ARBA00022530"/>
    </source>
</evidence>
<feature type="domain" description="Fibronectin type-III" evidence="17">
    <location>
        <begin position="1667"/>
        <end position="1772"/>
    </location>
</feature>
<keyword evidence="11" id="KW-0325">Glycoprotein</keyword>
<dbReference type="Gene3D" id="2.60.40.10">
    <property type="entry name" value="Immunoglobulins"/>
    <property type="match status" value="11"/>
</dbReference>
<dbReference type="InterPro" id="IPR001791">
    <property type="entry name" value="Laminin_G"/>
</dbReference>
<feature type="domain" description="Laminin N-terminal" evidence="18">
    <location>
        <begin position="452"/>
        <end position="707"/>
    </location>
</feature>
<evidence type="ECO:0000259" key="15">
    <source>
        <dbReference type="PROSITE" id="PS50025"/>
    </source>
</evidence>
<evidence type="ECO:0000259" key="17">
    <source>
        <dbReference type="PROSITE" id="PS50853"/>
    </source>
</evidence>
<feature type="domain" description="Laminin G" evidence="15">
    <location>
        <begin position="1915"/>
        <end position="2101"/>
    </location>
</feature>
<evidence type="ECO:0000256" key="9">
    <source>
        <dbReference type="ARBA" id="ARBA00023054"/>
    </source>
</evidence>
<dbReference type="EMBL" id="NHOQ01000682">
    <property type="protein sequence ID" value="PWA29199.1"/>
    <property type="molecule type" value="Genomic_DNA"/>
</dbReference>
<feature type="domain" description="Laminin EGF-like" evidence="16">
    <location>
        <begin position="995"/>
        <end position="1046"/>
    </location>
</feature>
<keyword evidence="7" id="KW-0084">Basement membrane</keyword>
<reference evidence="19 20" key="1">
    <citation type="journal article" date="2018" name="G3 (Bethesda)">
        <title>A High-Quality Reference Genome for the Invasive Mosquitofish Gambusia affinis Using a Chicago Library.</title>
        <authorList>
            <person name="Hoffberg S.L."/>
            <person name="Troendle N.J."/>
            <person name="Glenn T.C."/>
            <person name="Mahmud O."/>
            <person name="Louha S."/>
            <person name="Chalopin D."/>
            <person name="Bennetzen J.L."/>
            <person name="Mauricio R."/>
        </authorList>
    </citation>
    <scope>NUCLEOTIDE SEQUENCE [LARGE SCALE GENOMIC DNA]</scope>
    <source>
        <strain evidence="19">NE01/NJP1002.9</strain>
        <tissue evidence="19">Muscle</tissue>
    </source>
</reference>
<feature type="disulfide bond" evidence="14">
    <location>
        <begin position="1017"/>
        <end position="1026"/>
    </location>
</feature>
<dbReference type="SUPFAM" id="SSF49899">
    <property type="entry name" value="Concanavalin A-like lectins/glucanases"/>
    <property type="match status" value="3"/>
</dbReference>
<dbReference type="GO" id="GO:0005604">
    <property type="term" value="C:basement membrane"/>
    <property type="evidence" value="ECO:0007669"/>
    <property type="project" value="UniProtKB-SubCell"/>
</dbReference>
<feature type="domain" description="Fibronectin type-III" evidence="17">
    <location>
        <begin position="2459"/>
        <end position="2548"/>
    </location>
</feature>
<dbReference type="SMART" id="SM00060">
    <property type="entry name" value="FN3"/>
    <property type="match status" value="11"/>
</dbReference>
<dbReference type="GO" id="GO:0007155">
    <property type="term" value="P:cell adhesion"/>
    <property type="evidence" value="ECO:0007669"/>
    <property type="project" value="UniProtKB-KW"/>
</dbReference>
<feature type="domain" description="Fibronectin type-III" evidence="17">
    <location>
        <begin position="1433"/>
        <end position="1559"/>
    </location>
</feature>
<dbReference type="Pfam" id="PF00053">
    <property type="entry name" value="EGF_laminin"/>
    <property type="match status" value="10"/>
</dbReference>
<dbReference type="FunFam" id="2.60.40.10:FF:001004">
    <property type="entry name" value="Usherin"/>
    <property type="match status" value="1"/>
</dbReference>
<evidence type="ECO:0000256" key="11">
    <source>
        <dbReference type="ARBA" id="ARBA00023180"/>
    </source>
</evidence>
<dbReference type="Pfam" id="PF00041">
    <property type="entry name" value="fn3"/>
    <property type="match status" value="6"/>
</dbReference>
<feature type="disulfide bond" evidence="14">
    <location>
        <begin position="1069"/>
        <end position="1078"/>
    </location>
</feature>
<dbReference type="SMART" id="SM00282">
    <property type="entry name" value="LamG"/>
    <property type="match status" value="2"/>
</dbReference>
<dbReference type="PROSITE" id="PS50025">
    <property type="entry name" value="LAM_G_DOMAIN"/>
    <property type="match status" value="2"/>
</dbReference>
<dbReference type="PRINTS" id="PR00011">
    <property type="entry name" value="EGFLAMININ"/>
</dbReference>
<feature type="domain" description="Fibronectin type-III" evidence="17">
    <location>
        <begin position="2273"/>
        <end position="2359"/>
    </location>
</feature>
<proteinExistence type="predicted"/>
<dbReference type="SUPFAM" id="SSF49265">
    <property type="entry name" value="Fibronectin type III"/>
    <property type="match status" value="8"/>
</dbReference>
<dbReference type="InterPro" id="IPR050440">
    <property type="entry name" value="Laminin/Netrin_ECM"/>
</dbReference>
<feature type="domain" description="Laminin EGF-like" evidence="16">
    <location>
        <begin position="1047"/>
        <end position="1102"/>
    </location>
</feature>
<dbReference type="FunFam" id="2.10.25.10:FF:000135">
    <property type="entry name" value="Laminin subunit beta 4"/>
    <property type="match status" value="2"/>
</dbReference>
<dbReference type="CDD" id="cd00063">
    <property type="entry name" value="FN3"/>
    <property type="match status" value="9"/>
</dbReference>
<feature type="disulfide bond" evidence="14">
    <location>
        <begin position="854"/>
        <end position="863"/>
    </location>
</feature>
<feature type="domain" description="Fibronectin type-III" evidence="17">
    <location>
        <begin position="2549"/>
        <end position="2637"/>
    </location>
</feature>
<keyword evidence="4" id="KW-0272">Extracellular matrix</keyword>